<evidence type="ECO:0008006" key="11">
    <source>
        <dbReference type="Google" id="ProtNLM"/>
    </source>
</evidence>
<evidence type="ECO:0000256" key="4">
    <source>
        <dbReference type="ARBA" id="ARBA00022753"/>
    </source>
</evidence>
<evidence type="ECO:0000256" key="1">
    <source>
        <dbReference type="ARBA" id="ARBA00004172"/>
    </source>
</evidence>
<sequence>MSLAAAAGRGPGAVWSPTHVQVTVLQARGLRAKGPGGTSDAYAVIQVGKEKYATSVSERSLGAPVWREEATFELPPLLSAGAAPAAAATLQLTVLHRALLGLDKFLGRVEVDLRELHRDQGRRKTQWYTLKSKPGKKEKERGEIEVDIQFMRNNMTASMFDLSVKDKSRNPFGKLKDKIRGKNKDSASDTASAILPSTSPSVDSDDESPSKDKKKKSKIKTLFSKSNLQKTPLSQSMSVLPTPKADKVLLRPGDFQSRWEDDDNEDESSSALDIMSHKRSGSADPKQLNQAHLSLPKKEGLSFLGGLRSKNDSLSRSNVCINGNHVYVEQPESKPEPKDSTSSSPSPQGFRKRHLFSSTENLSPRSWKEPGDGSAVSSDKWLSESSTKNSPKSMTLPPSWPQGSGDFGENTAPAKLEAVKEAKESKKHESKKSSLLSLVTGKKEVAKGSEGESPATTPGKEQEGPLREDGPGPAEGLAKRSEKDTTAVVSGRGKSLNPFGEVQSTDLGADPEPKSELTPPVPSPRAPQTKAVKPRPHLVKPMNTTATKTANSSLGTATIISENLINEAIMKKYTPSDPAFAYAQLTHDELIQLVLKQKETINKKEFQVRELEDYIDNLLVRVMEETPNILRVPAQVGRKAGKM</sequence>
<evidence type="ECO:0000259" key="7">
    <source>
        <dbReference type="PROSITE" id="PS50004"/>
    </source>
</evidence>
<dbReference type="Pfam" id="PF09457">
    <property type="entry name" value="RBD-FIP"/>
    <property type="match status" value="1"/>
</dbReference>
<dbReference type="InterPro" id="IPR037245">
    <property type="entry name" value="FIP-RBD_C_sf"/>
</dbReference>
<dbReference type="SUPFAM" id="SSF144270">
    <property type="entry name" value="Eferin C-derminal domain-like"/>
    <property type="match status" value="1"/>
</dbReference>
<keyword evidence="3" id="KW-0597">Phosphoprotein</keyword>
<dbReference type="PANTHER" id="PTHR15746">
    <property type="entry name" value="RAB11-RELATED"/>
    <property type="match status" value="1"/>
</dbReference>
<evidence type="ECO:0000256" key="2">
    <source>
        <dbReference type="ARBA" id="ARBA00022448"/>
    </source>
</evidence>
<dbReference type="Gene3D" id="2.60.40.150">
    <property type="entry name" value="C2 domain"/>
    <property type="match status" value="1"/>
</dbReference>
<feature type="compositionally biased region" description="Polar residues" evidence="6">
    <location>
        <begin position="383"/>
        <end position="393"/>
    </location>
</feature>
<protein>
    <recommendedName>
        <fullName evidence="11">Rab11 family-interacting protein 1</fullName>
    </recommendedName>
</protein>
<dbReference type="PANTHER" id="PTHR15746:SF22">
    <property type="entry name" value="RAB11 FAMILY-INTERACTING PROTEIN 1"/>
    <property type="match status" value="1"/>
</dbReference>
<name>A0ABN9ZWL7_PIPNA</name>
<dbReference type="SMART" id="SM00239">
    <property type="entry name" value="C2"/>
    <property type="match status" value="1"/>
</dbReference>
<gene>
    <name evidence="9" type="ORF">MPIPNATIZW_LOCUS10943</name>
</gene>
<keyword evidence="10" id="KW-1185">Reference proteome</keyword>
<evidence type="ECO:0000313" key="10">
    <source>
        <dbReference type="Proteomes" id="UP001314169"/>
    </source>
</evidence>
<keyword evidence="4" id="KW-0967">Endosome</keyword>
<dbReference type="InterPro" id="IPR019018">
    <property type="entry name" value="Rab-bd_FIP-RBD"/>
</dbReference>
<dbReference type="CDD" id="cd08682">
    <property type="entry name" value="C2_Rab11-FIP_classI"/>
    <property type="match status" value="1"/>
</dbReference>
<dbReference type="Gene3D" id="1.20.5.2440">
    <property type="match status" value="1"/>
</dbReference>
<feature type="domain" description="FIP-RBD" evidence="8">
    <location>
        <begin position="571"/>
        <end position="633"/>
    </location>
</feature>
<organism evidence="9 10">
    <name type="scientific">Pipistrellus nathusii</name>
    <name type="common">Nathusius' pipistrelle</name>
    <dbReference type="NCBI Taxonomy" id="59473"/>
    <lineage>
        <taxon>Eukaryota</taxon>
        <taxon>Metazoa</taxon>
        <taxon>Chordata</taxon>
        <taxon>Craniata</taxon>
        <taxon>Vertebrata</taxon>
        <taxon>Euteleostomi</taxon>
        <taxon>Mammalia</taxon>
        <taxon>Eutheria</taxon>
        <taxon>Laurasiatheria</taxon>
        <taxon>Chiroptera</taxon>
        <taxon>Yangochiroptera</taxon>
        <taxon>Vespertilionidae</taxon>
        <taxon>Pipistrellus</taxon>
    </lineage>
</organism>
<dbReference type="InterPro" id="IPR000008">
    <property type="entry name" value="C2_dom"/>
</dbReference>
<feature type="region of interest" description="Disordered" evidence="6">
    <location>
        <begin position="328"/>
        <end position="550"/>
    </location>
</feature>
<feature type="region of interest" description="Disordered" evidence="6">
    <location>
        <begin position="171"/>
        <end position="249"/>
    </location>
</feature>
<reference evidence="9" key="1">
    <citation type="submission" date="2023-12" db="EMBL/GenBank/DDBJ databases">
        <authorList>
            <person name="Brown T."/>
        </authorList>
    </citation>
    <scope>NUCLEOTIDE SEQUENCE</scope>
</reference>
<keyword evidence="5" id="KW-0653">Protein transport</keyword>
<feature type="compositionally biased region" description="Basic and acidic residues" evidence="6">
    <location>
        <begin position="417"/>
        <end position="427"/>
    </location>
</feature>
<dbReference type="PROSITE" id="PS51511">
    <property type="entry name" value="FIP_RBD"/>
    <property type="match status" value="1"/>
</dbReference>
<feature type="compositionally biased region" description="Basic and acidic residues" evidence="6">
    <location>
        <begin position="441"/>
        <end position="450"/>
    </location>
</feature>
<evidence type="ECO:0000256" key="5">
    <source>
        <dbReference type="ARBA" id="ARBA00022927"/>
    </source>
</evidence>
<evidence type="ECO:0000256" key="3">
    <source>
        <dbReference type="ARBA" id="ARBA00022553"/>
    </source>
</evidence>
<dbReference type="PROSITE" id="PS50004">
    <property type="entry name" value="C2"/>
    <property type="match status" value="1"/>
</dbReference>
<evidence type="ECO:0000313" key="9">
    <source>
        <dbReference type="EMBL" id="CAK6442637.1"/>
    </source>
</evidence>
<accession>A0ABN9ZWL7</accession>
<dbReference type="EMBL" id="OY882860">
    <property type="protein sequence ID" value="CAK6442637.1"/>
    <property type="molecule type" value="Genomic_DNA"/>
</dbReference>
<feature type="compositionally biased region" description="Polar residues" evidence="6">
    <location>
        <begin position="227"/>
        <end position="239"/>
    </location>
</feature>
<evidence type="ECO:0000259" key="8">
    <source>
        <dbReference type="PROSITE" id="PS51511"/>
    </source>
</evidence>
<dbReference type="SUPFAM" id="SSF49562">
    <property type="entry name" value="C2 domain (Calcium/lipid-binding domain, CaLB)"/>
    <property type="match status" value="1"/>
</dbReference>
<dbReference type="InterPro" id="IPR037789">
    <property type="entry name" value="FIP_classI"/>
</dbReference>
<feature type="compositionally biased region" description="Basic and acidic residues" evidence="6">
    <location>
        <begin position="460"/>
        <end position="470"/>
    </location>
</feature>
<dbReference type="Proteomes" id="UP001314169">
    <property type="component" value="Chromosome 3"/>
</dbReference>
<dbReference type="Pfam" id="PF00168">
    <property type="entry name" value="C2"/>
    <property type="match status" value="1"/>
</dbReference>
<keyword evidence="2" id="KW-0813">Transport</keyword>
<evidence type="ECO:0000256" key="6">
    <source>
        <dbReference type="SAM" id="MobiDB-lite"/>
    </source>
</evidence>
<comment type="subcellular location">
    <subcellularLocation>
        <location evidence="1">Recycling endosome</location>
    </subcellularLocation>
</comment>
<dbReference type="InterPro" id="IPR035892">
    <property type="entry name" value="C2_domain_sf"/>
</dbReference>
<feature type="domain" description="C2" evidence="7">
    <location>
        <begin position="1"/>
        <end position="128"/>
    </location>
</feature>
<proteinExistence type="predicted"/>
<feature type="compositionally biased region" description="Basic and acidic residues" evidence="6">
    <location>
        <begin position="171"/>
        <end position="187"/>
    </location>
</feature>